<keyword evidence="2" id="KW-1185">Reference proteome</keyword>
<gene>
    <name evidence="1" type="ORF">PVK06_011532</name>
</gene>
<reference evidence="1 2" key="1">
    <citation type="submission" date="2023-03" db="EMBL/GenBank/DDBJ databases">
        <title>WGS of Gossypium arboreum.</title>
        <authorList>
            <person name="Yu D."/>
        </authorList>
    </citation>
    <scope>NUCLEOTIDE SEQUENCE [LARGE SCALE GENOMIC DNA]</scope>
    <source>
        <tissue evidence="1">Leaf</tissue>
    </source>
</reference>
<dbReference type="EMBL" id="JARKNE010000004">
    <property type="protein sequence ID" value="KAK5835822.1"/>
    <property type="molecule type" value="Genomic_DNA"/>
</dbReference>
<evidence type="ECO:0000313" key="1">
    <source>
        <dbReference type="EMBL" id="KAK5835822.1"/>
    </source>
</evidence>
<organism evidence="1 2">
    <name type="scientific">Gossypium arboreum</name>
    <name type="common">Tree cotton</name>
    <name type="synonym">Gossypium nanking</name>
    <dbReference type="NCBI Taxonomy" id="29729"/>
    <lineage>
        <taxon>Eukaryota</taxon>
        <taxon>Viridiplantae</taxon>
        <taxon>Streptophyta</taxon>
        <taxon>Embryophyta</taxon>
        <taxon>Tracheophyta</taxon>
        <taxon>Spermatophyta</taxon>
        <taxon>Magnoliopsida</taxon>
        <taxon>eudicotyledons</taxon>
        <taxon>Gunneridae</taxon>
        <taxon>Pentapetalae</taxon>
        <taxon>rosids</taxon>
        <taxon>malvids</taxon>
        <taxon>Malvales</taxon>
        <taxon>Malvaceae</taxon>
        <taxon>Malvoideae</taxon>
        <taxon>Gossypium</taxon>
    </lineage>
</organism>
<evidence type="ECO:0000313" key="2">
    <source>
        <dbReference type="Proteomes" id="UP001358586"/>
    </source>
</evidence>
<name>A0ABR0QA12_GOSAR</name>
<sequence length="61" mass="7204">MDGIEVVPPMPIATMTAQDRKINHIINEITKPDKDKKDVPLHSLKRKMRYKHSARKFNHRQ</sequence>
<protein>
    <submittedName>
        <fullName evidence="1">Uncharacterized protein</fullName>
    </submittedName>
</protein>
<dbReference type="Proteomes" id="UP001358586">
    <property type="component" value="Chromosome 4"/>
</dbReference>
<comment type="caution">
    <text evidence="1">The sequence shown here is derived from an EMBL/GenBank/DDBJ whole genome shotgun (WGS) entry which is preliminary data.</text>
</comment>
<accession>A0ABR0QA12</accession>
<proteinExistence type="predicted"/>